<dbReference type="GO" id="GO:0008271">
    <property type="term" value="F:secondary active sulfate transmembrane transporter activity"/>
    <property type="evidence" value="ECO:0007669"/>
    <property type="project" value="InterPro"/>
</dbReference>
<evidence type="ECO:0000256" key="1">
    <source>
        <dbReference type="ARBA" id="ARBA00004141"/>
    </source>
</evidence>
<dbReference type="Pfam" id="PF00916">
    <property type="entry name" value="Sulfate_transp"/>
    <property type="match status" value="1"/>
</dbReference>
<dbReference type="WBParaSite" id="Pan_g3114.t1">
    <property type="protein sequence ID" value="Pan_g3114.t1"/>
    <property type="gene ID" value="Pan_g3114"/>
</dbReference>
<dbReference type="Gene3D" id="3.30.750.24">
    <property type="entry name" value="STAS domain"/>
    <property type="match status" value="1"/>
</dbReference>
<protein>
    <submittedName>
        <fullName evidence="8">STAS domain-containing protein</fullName>
    </submittedName>
</protein>
<feature type="transmembrane region" description="Helical" evidence="5">
    <location>
        <begin position="213"/>
        <end position="231"/>
    </location>
</feature>
<dbReference type="InterPro" id="IPR002645">
    <property type="entry name" value="STAS_dom"/>
</dbReference>
<feature type="transmembrane region" description="Helical" evidence="5">
    <location>
        <begin position="59"/>
        <end position="82"/>
    </location>
</feature>
<keyword evidence="7" id="KW-1185">Reference proteome</keyword>
<comment type="subcellular location">
    <subcellularLocation>
        <location evidence="1">Membrane</location>
        <topology evidence="1">Multi-pass membrane protein</topology>
    </subcellularLocation>
</comment>
<reference evidence="7" key="1">
    <citation type="journal article" date="2013" name="Genetics">
        <title>The draft genome and transcriptome of Panagrellus redivivus are shaped by the harsh demands of a free-living lifestyle.</title>
        <authorList>
            <person name="Srinivasan J."/>
            <person name="Dillman A.R."/>
            <person name="Macchietto M.G."/>
            <person name="Heikkinen L."/>
            <person name="Lakso M."/>
            <person name="Fracchia K.M."/>
            <person name="Antoshechkin I."/>
            <person name="Mortazavi A."/>
            <person name="Wong G."/>
            <person name="Sternberg P.W."/>
        </authorList>
    </citation>
    <scope>NUCLEOTIDE SEQUENCE [LARGE SCALE GENOMIC DNA]</scope>
    <source>
        <strain evidence="7">MT8872</strain>
    </source>
</reference>
<dbReference type="InterPro" id="IPR001902">
    <property type="entry name" value="SLC26A/SulP_fam"/>
</dbReference>
<evidence type="ECO:0000313" key="7">
    <source>
        <dbReference type="Proteomes" id="UP000492821"/>
    </source>
</evidence>
<evidence type="ECO:0000256" key="5">
    <source>
        <dbReference type="SAM" id="Phobius"/>
    </source>
</evidence>
<dbReference type="AlphaFoldDB" id="A0A7E4ZYI3"/>
<dbReference type="Proteomes" id="UP000492821">
    <property type="component" value="Unassembled WGS sequence"/>
</dbReference>
<feature type="transmembrane region" description="Helical" evidence="5">
    <location>
        <begin position="427"/>
        <end position="455"/>
    </location>
</feature>
<evidence type="ECO:0000313" key="8">
    <source>
        <dbReference type="WBParaSite" id="Pan_g3114.t1"/>
    </source>
</evidence>
<dbReference type="SUPFAM" id="SSF52091">
    <property type="entry name" value="SpoIIaa-like"/>
    <property type="match status" value="1"/>
</dbReference>
<dbReference type="NCBIfam" id="TIGR00815">
    <property type="entry name" value="sulP"/>
    <property type="match status" value="1"/>
</dbReference>
<dbReference type="CDD" id="cd07042">
    <property type="entry name" value="STAS_SulP_like_sulfate_transporter"/>
    <property type="match status" value="1"/>
</dbReference>
<dbReference type="Pfam" id="PF01740">
    <property type="entry name" value="STAS"/>
    <property type="match status" value="1"/>
</dbReference>
<proteinExistence type="predicted"/>
<dbReference type="GO" id="GO:0016020">
    <property type="term" value="C:membrane"/>
    <property type="evidence" value="ECO:0007669"/>
    <property type="project" value="UniProtKB-SubCell"/>
</dbReference>
<feature type="domain" description="STAS" evidence="6">
    <location>
        <begin position="483"/>
        <end position="626"/>
    </location>
</feature>
<sequence>MSQDADGGPEMDSLSDFPIGTGFSAHVNRPPMNQDEFDARFGYKRPTHSRDPFVRLEGIAYAVLAKVPPIIGLYTSFFPPLLYMIFGTSRHNSIGSFAVVALMAGMAVSRNCGPTPENDDPTFKAYETCTITTASTLAFTIGLVNIVMGILHLEIVATYFSDQLISGFTTAASVHVLVTQLKELFGLRGLYEPTGPGYLYRRLYYIILKLPSANWLTCLISFGTVASLVIGKDYLNPVIKRRFGVPTGIPMELVVVIFGTLVSYLLNLQDSGVKVMDKIPTGLPDIHFPNFELLPSLIIDALSISVVTIAVHISLAKMFAKKLHYKVDPGQELYALGFVSTLASFFPIYPVSCALGRTLVNVDAGTRTQLSTIASSAFVGAVILALGRLLTTLPMCVLSAIAIVALKGMARKFADLRTLWPLSKIDFSIWVVSFIATVAWDVTEGLVVSIIYALMTTVFRTQFPRWHFLATLSGTNDFRDSERYLKVIDHKGICVFRFDSPLLFTNVERFKQNIHVAFAKWQQTSKKLASDVAKLDANSSNDIMENGFSGIAYKHFVIDCSGFTFVDYMGVNALKEIFTEMRENKVLVYFAAAKAPVRDLFEASGFYEYIPKHNFYPTIRDAVAIARKRRDASKLELVDEFRVKYDVLEDVASVQPMY</sequence>
<evidence type="ECO:0000259" key="6">
    <source>
        <dbReference type="PROSITE" id="PS50801"/>
    </source>
</evidence>
<name>A0A7E4ZYI3_PANRE</name>
<keyword evidence="3 5" id="KW-1133">Transmembrane helix</keyword>
<reference evidence="8" key="2">
    <citation type="submission" date="2020-10" db="UniProtKB">
        <authorList>
            <consortium name="WormBaseParasite"/>
        </authorList>
    </citation>
    <scope>IDENTIFICATION</scope>
</reference>
<dbReference type="InterPro" id="IPR036513">
    <property type="entry name" value="STAS_dom_sf"/>
</dbReference>
<evidence type="ECO:0000256" key="2">
    <source>
        <dbReference type="ARBA" id="ARBA00022692"/>
    </source>
</evidence>
<organism evidence="7 8">
    <name type="scientific">Panagrellus redivivus</name>
    <name type="common">Microworm</name>
    <dbReference type="NCBI Taxonomy" id="6233"/>
    <lineage>
        <taxon>Eukaryota</taxon>
        <taxon>Metazoa</taxon>
        <taxon>Ecdysozoa</taxon>
        <taxon>Nematoda</taxon>
        <taxon>Chromadorea</taxon>
        <taxon>Rhabditida</taxon>
        <taxon>Tylenchina</taxon>
        <taxon>Panagrolaimomorpha</taxon>
        <taxon>Panagrolaimoidea</taxon>
        <taxon>Panagrolaimidae</taxon>
        <taxon>Panagrellus</taxon>
    </lineage>
</organism>
<dbReference type="InterPro" id="IPR011547">
    <property type="entry name" value="SLC26A/SulP_dom"/>
</dbReference>
<evidence type="ECO:0000256" key="3">
    <source>
        <dbReference type="ARBA" id="ARBA00022989"/>
    </source>
</evidence>
<dbReference type="InterPro" id="IPR018045">
    <property type="entry name" value="S04_transporter_CS"/>
</dbReference>
<feature type="transmembrane region" description="Helical" evidence="5">
    <location>
        <begin position="377"/>
        <end position="406"/>
    </location>
</feature>
<dbReference type="PROSITE" id="PS01130">
    <property type="entry name" value="SLC26A"/>
    <property type="match status" value="1"/>
</dbReference>
<keyword evidence="2 5" id="KW-0812">Transmembrane</keyword>
<feature type="transmembrane region" description="Helical" evidence="5">
    <location>
        <begin position="333"/>
        <end position="357"/>
    </location>
</feature>
<evidence type="ECO:0000256" key="4">
    <source>
        <dbReference type="ARBA" id="ARBA00023136"/>
    </source>
</evidence>
<dbReference type="PANTHER" id="PTHR11814">
    <property type="entry name" value="SULFATE TRANSPORTER"/>
    <property type="match status" value="1"/>
</dbReference>
<feature type="transmembrane region" description="Helical" evidence="5">
    <location>
        <begin position="293"/>
        <end position="313"/>
    </location>
</feature>
<keyword evidence="4 5" id="KW-0472">Membrane</keyword>
<feature type="transmembrane region" description="Helical" evidence="5">
    <location>
        <begin position="131"/>
        <end position="151"/>
    </location>
</feature>
<dbReference type="PROSITE" id="PS50801">
    <property type="entry name" value="STAS"/>
    <property type="match status" value="1"/>
</dbReference>
<feature type="transmembrane region" description="Helical" evidence="5">
    <location>
        <begin position="243"/>
        <end position="266"/>
    </location>
</feature>
<accession>A0A7E4ZYI3</accession>